<evidence type="ECO:0000256" key="10">
    <source>
        <dbReference type="ARBA" id="ARBA00040371"/>
    </source>
</evidence>
<keyword evidence="7" id="KW-0012">Acyltransferase</keyword>
<name>A0AAW2IFU8_9NEOP</name>
<gene>
    <name evidence="13" type="ORF">PYX00_002282</name>
</gene>
<evidence type="ECO:0000313" key="13">
    <source>
        <dbReference type="EMBL" id="KAL0281232.1"/>
    </source>
</evidence>
<evidence type="ECO:0000256" key="7">
    <source>
        <dbReference type="ARBA" id="ARBA00023315"/>
    </source>
</evidence>
<proteinExistence type="inferred from homology"/>
<dbReference type="GO" id="GO:0017147">
    <property type="term" value="F:Wnt-protein binding"/>
    <property type="evidence" value="ECO:0007669"/>
    <property type="project" value="TreeGrafter"/>
</dbReference>
<evidence type="ECO:0000256" key="12">
    <source>
        <dbReference type="SAM" id="Phobius"/>
    </source>
</evidence>
<dbReference type="EMBL" id="JARGDH010000001">
    <property type="protein sequence ID" value="KAL0281232.1"/>
    <property type="molecule type" value="Genomic_DNA"/>
</dbReference>
<evidence type="ECO:0000256" key="2">
    <source>
        <dbReference type="ARBA" id="ARBA00022679"/>
    </source>
</evidence>
<reference evidence="13" key="1">
    <citation type="journal article" date="2024" name="Gigascience">
        <title>Chromosome-level genome of the poultry shaft louse Menopon gallinae provides insight into the host-switching and adaptive evolution of parasitic lice.</title>
        <authorList>
            <person name="Xu Y."/>
            <person name="Ma L."/>
            <person name="Liu S."/>
            <person name="Liang Y."/>
            <person name="Liu Q."/>
            <person name="He Z."/>
            <person name="Tian L."/>
            <person name="Duan Y."/>
            <person name="Cai W."/>
            <person name="Li H."/>
            <person name="Song F."/>
        </authorList>
    </citation>
    <scope>NUCLEOTIDE SEQUENCE</scope>
    <source>
        <strain evidence="13">Cailab_2023a</strain>
    </source>
</reference>
<dbReference type="Pfam" id="PF03062">
    <property type="entry name" value="MBOAT"/>
    <property type="match status" value="1"/>
</dbReference>
<feature type="transmembrane region" description="Helical" evidence="12">
    <location>
        <begin position="99"/>
        <end position="122"/>
    </location>
</feature>
<feature type="transmembrane region" description="Helical" evidence="12">
    <location>
        <begin position="404"/>
        <end position="427"/>
    </location>
</feature>
<keyword evidence="4 12" id="KW-0812">Transmembrane</keyword>
<dbReference type="InterPro" id="IPR004299">
    <property type="entry name" value="MBOAT_fam"/>
</dbReference>
<dbReference type="GO" id="GO:0005783">
    <property type="term" value="C:endoplasmic reticulum"/>
    <property type="evidence" value="ECO:0007669"/>
    <property type="project" value="TreeGrafter"/>
</dbReference>
<evidence type="ECO:0000256" key="5">
    <source>
        <dbReference type="ARBA" id="ARBA00022989"/>
    </source>
</evidence>
<evidence type="ECO:0000256" key="6">
    <source>
        <dbReference type="ARBA" id="ARBA00023136"/>
    </source>
</evidence>
<sequence length="468" mass="55183">MDYDYDVYENDAHDEGDMYYYPNMYDEDENEEKSMTFYEVYKHCLKPIFYDTTSNISHVLLWCLLFRLSTQIIKTPNQFQHVICLATGMLSLHMLFSSTFYYIILLIILSYILLFISTYFQYVKHRGALIVLSSLVFLVVCELWLVDPRQWHRIRGPQMIVVMKSVSLAFDLDIGTVKEIPNLVYYSGYMLCPGTCVFGPWTSYNDYLSIYKQPKWNFMWLRRILCSLGLAFVFLSISTCWCNYVIPDDSWKWFITYRNALSFRTSHYFISFLSEATSMLSGCDVSGFNQEKLVVSRPQLIEFPRSIINVVIYWNIPMHNWLKVYVFNTSRRFGNFVAILSTYTVSALLHGVNFQLSAVLLSIGLYSYVELMIRKKLANVFSACILAKRCKSDCSHRHHHKQPLVFITNIFFTIITMIHLAYLGVVFDSDNQQEETGYSYHHTLEKWSNLNYLSHYIAFLTYLMYFFM</sequence>
<evidence type="ECO:0000256" key="4">
    <source>
        <dbReference type="ARBA" id="ARBA00022692"/>
    </source>
</evidence>
<dbReference type="PANTHER" id="PTHR13906">
    <property type="entry name" value="PORCUPINE"/>
    <property type="match status" value="1"/>
</dbReference>
<feature type="transmembrane region" description="Helical" evidence="12">
    <location>
        <begin position="447"/>
        <end position="467"/>
    </location>
</feature>
<dbReference type="GO" id="GO:0061355">
    <property type="term" value="P:Wnt protein secretion"/>
    <property type="evidence" value="ECO:0007669"/>
    <property type="project" value="TreeGrafter"/>
</dbReference>
<evidence type="ECO:0000256" key="3">
    <source>
        <dbReference type="ARBA" id="ARBA00022687"/>
    </source>
</evidence>
<dbReference type="InterPro" id="IPR049941">
    <property type="entry name" value="LPLAT_7/PORCN-like"/>
</dbReference>
<keyword evidence="5 12" id="KW-1133">Transmembrane helix</keyword>
<comment type="caution">
    <text evidence="13">The sequence shown here is derived from an EMBL/GenBank/DDBJ whole genome shotgun (WGS) entry which is preliminary data.</text>
</comment>
<protein>
    <recommendedName>
        <fullName evidence="10">Protein-serine O-palmitoleoyltransferase porcupine</fullName>
        <ecNumber evidence="9">2.3.1.250</ecNumber>
    </recommendedName>
</protein>
<dbReference type="EC" id="2.3.1.250" evidence="9"/>
<dbReference type="GO" id="GO:0030258">
    <property type="term" value="P:lipid modification"/>
    <property type="evidence" value="ECO:0007669"/>
    <property type="project" value="TreeGrafter"/>
</dbReference>
<keyword evidence="6 12" id="KW-0472">Membrane</keyword>
<keyword evidence="2" id="KW-0808">Transferase</keyword>
<dbReference type="GO" id="GO:0016055">
    <property type="term" value="P:Wnt signaling pathway"/>
    <property type="evidence" value="ECO:0007669"/>
    <property type="project" value="UniProtKB-KW"/>
</dbReference>
<evidence type="ECO:0000256" key="9">
    <source>
        <dbReference type="ARBA" id="ARBA00038867"/>
    </source>
</evidence>
<comment type="subcellular location">
    <subcellularLocation>
        <location evidence="1">Membrane</location>
        <topology evidence="1">Multi-pass membrane protein</topology>
    </subcellularLocation>
</comment>
<dbReference type="GO" id="GO:1990698">
    <property type="term" value="F:palmitoleoyltransferase activity"/>
    <property type="evidence" value="ECO:0007669"/>
    <property type="project" value="UniProtKB-EC"/>
</dbReference>
<evidence type="ECO:0000256" key="11">
    <source>
        <dbReference type="ARBA" id="ARBA00047978"/>
    </source>
</evidence>
<feature type="transmembrane region" description="Helical" evidence="12">
    <location>
        <begin position="128"/>
        <end position="146"/>
    </location>
</feature>
<comment type="similarity">
    <text evidence="8">Belongs to the membrane-bound acyltransferase family. Porcupine subfamily.</text>
</comment>
<feature type="transmembrane region" description="Helical" evidence="12">
    <location>
        <begin position="336"/>
        <end position="369"/>
    </location>
</feature>
<accession>A0AAW2IFU8</accession>
<keyword evidence="3" id="KW-0879">Wnt signaling pathway</keyword>
<dbReference type="AlphaFoldDB" id="A0AAW2IFU8"/>
<dbReference type="PANTHER" id="PTHR13906:SF12">
    <property type="entry name" value="PROTEIN-SERINE O-PALMITOLEOYLTRANSFERASE PORCUPINE"/>
    <property type="match status" value="1"/>
</dbReference>
<feature type="transmembrane region" description="Helical" evidence="12">
    <location>
        <begin position="224"/>
        <end position="246"/>
    </location>
</feature>
<comment type="catalytic activity">
    <reaction evidence="11">
        <text>[Wnt protein]-L-serine + (9Z)-hexadecenoyl-CoA = [Wnt protein]-O-(9Z)-hexadecenoyl-L-serine + CoA</text>
        <dbReference type="Rhea" id="RHEA:45336"/>
        <dbReference type="Rhea" id="RHEA-COMP:11170"/>
        <dbReference type="Rhea" id="RHEA-COMP:11171"/>
        <dbReference type="ChEBI" id="CHEBI:29999"/>
        <dbReference type="ChEBI" id="CHEBI:57287"/>
        <dbReference type="ChEBI" id="CHEBI:61540"/>
        <dbReference type="ChEBI" id="CHEBI:85189"/>
        <dbReference type="EC" id="2.3.1.250"/>
    </reaction>
</comment>
<organism evidence="13">
    <name type="scientific">Menopon gallinae</name>
    <name type="common">poultry shaft louse</name>
    <dbReference type="NCBI Taxonomy" id="328185"/>
    <lineage>
        <taxon>Eukaryota</taxon>
        <taxon>Metazoa</taxon>
        <taxon>Ecdysozoa</taxon>
        <taxon>Arthropoda</taxon>
        <taxon>Hexapoda</taxon>
        <taxon>Insecta</taxon>
        <taxon>Pterygota</taxon>
        <taxon>Neoptera</taxon>
        <taxon>Paraneoptera</taxon>
        <taxon>Psocodea</taxon>
        <taxon>Troctomorpha</taxon>
        <taxon>Phthiraptera</taxon>
        <taxon>Amblycera</taxon>
        <taxon>Menoponidae</taxon>
        <taxon>Menopon</taxon>
    </lineage>
</organism>
<dbReference type="GO" id="GO:0016020">
    <property type="term" value="C:membrane"/>
    <property type="evidence" value="ECO:0007669"/>
    <property type="project" value="UniProtKB-SubCell"/>
</dbReference>
<evidence type="ECO:0000256" key="8">
    <source>
        <dbReference type="ARBA" id="ARBA00038269"/>
    </source>
</evidence>
<evidence type="ECO:0000256" key="1">
    <source>
        <dbReference type="ARBA" id="ARBA00004141"/>
    </source>
</evidence>